<feature type="domain" description="LPS-assembly protein LptD central" evidence="4">
    <location>
        <begin position="223"/>
        <end position="304"/>
    </location>
</feature>
<feature type="domain" description="LptD C-terminal" evidence="3">
    <location>
        <begin position="405"/>
        <end position="582"/>
    </location>
</feature>
<dbReference type="AlphaFoldDB" id="A0A2N9LCH6"/>
<dbReference type="GO" id="GO:1990351">
    <property type="term" value="C:transporter complex"/>
    <property type="evidence" value="ECO:0007669"/>
    <property type="project" value="TreeGrafter"/>
</dbReference>
<feature type="region of interest" description="Disordered" evidence="1">
    <location>
        <begin position="601"/>
        <end position="623"/>
    </location>
</feature>
<dbReference type="GO" id="GO:0015920">
    <property type="term" value="P:lipopolysaccharide transport"/>
    <property type="evidence" value="ECO:0007669"/>
    <property type="project" value="InterPro"/>
</dbReference>
<feature type="chain" id="PRO_5014679928" evidence="2">
    <location>
        <begin position="22"/>
        <end position="846"/>
    </location>
</feature>
<dbReference type="PANTHER" id="PTHR30189">
    <property type="entry name" value="LPS-ASSEMBLY PROTEIN"/>
    <property type="match status" value="1"/>
</dbReference>
<evidence type="ECO:0000313" key="6">
    <source>
        <dbReference type="Proteomes" id="UP000239735"/>
    </source>
</evidence>
<sequence length="846" mass="93786">MRPRYLVFITLLAVCHLQLGAQTLTNAAPAAQRETNGAAESPATPDQDTLPDDPGQELVPVAVPEPAPSRATPLKVEAQQQKWVSNTVTLTGEVVFYYQDYVIRADKVVYNRETTELEADGHLQVTGGPNDVFIKATQGNMRLNMHTARFYNVTGSQGIRTVGHTVVYSTPTPLLFSGRVLLQTGEGNYKVIDGSMTNCRLPHPDWRIIAHTISMDDRNASTSNAFFEFLGLPVFYLPYLHHPTNATGRVSGLLTPVISNGSSIKGYTFGEQVYWAISRSMDAVVGTEYYSKRGWAPNGDFRYKGPGLDHVIARWNALLDRGVEEPTTNAQTGQVTNQLVNQGGVDVSVLGRKDLSPKTRVAGSAEYLSSYVYRLVFDDNYAQAISSEVSSEIVMTHNRSGMIPSVWLDRFQSFANTTNGNEVKILRLPLLRYDVLDRPLGSSPLYWGLRSSLGYLNRSEPLFHSRNVGRLDFYPHLSMPINAGGWSIVPEAALRDTAYTISQVPTLTGPLQVPTISHDPIDRKDIEAAIDIRPPALERDFELPRWHRELRHVIEPELNYRYVTGIGTQARNVLLFDTTDIATNVNEGGFALTQRFYVQPTDEKPCSDDDADAENDEATTKNCPAPPREWVSWRIAQEYFIDPNFGGALIPGRRNVFDATLDLMAPTFLTSPRNIAPIDSRIRFEAIDNLRVEWDLDYDTIAGNFAANNLFAGYSFGRTTLGIGHALLNAPDETVSSGASSTIKSQQLQPFLEIGKSSGNGFNLAMNGGYDFVEHQLQYGGVQAVYNWNCCGLTVGYRRFELGTIGSTSRDETQWLYSFTLANFGAVGDIRRANSVFRDPTLPPAY</sequence>
<dbReference type="Pfam" id="PF19838">
    <property type="entry name" value="LptD_2"/>
    <property type="match status" value="1"/>
</dbReference>
<feature type="signal peptide" evidence="2">
    <location>
        <begin position="1"/>
        <end position="21"/>
    </location>
</feature>
<dbReference type="GO" id="GO:0043165">
    <property type="term" value="P:Gram-negative-bacterium-type cell outer membrane assembly"/>
    <property type="evidence" value="ECO:0007669"/>
    <property type="project" value="InterPro"/>
</dbReference>
<dbReference type="InterPro" id="IPR045659">
    <property type="entry name" value="LptD_2"/>
</dbReference>
<evidence type="ECO:0000313" key="5">
    <source>
        <dbReference type="EMBL" id="SPE20941.1"/>
    </source>
</evidence>
<gene>
    <name evidence="5" type="ORF">SBA5_30146</name>
</gene>
<dbReference type="InterPro" id="IPR050218">
    <property type="entry name" value="LptD"/>
</dbReference>
<dbReference type="HAMAP" id="MF_01411">
    <property type="entry name" value="LPS_assembly_LptD"/>
    <property type="match status" value="1"/>
</dbReference>
<organism evidence="5 6">
    <name type="scientific">Candidatus Sulfuritelmatomonas gaucii</name>
    <dbReference type="NCBI Taxonomy" id="2043161"/>
    <lineage>
        <taxon>Bacteria</taxon>
        <taxon>Pseudomonadati</taxon>
        <taxon>Acidobacteriota</taxon>
        <taxon>Terriglobia</taxon>
        <taxon>Terriglobales</taxon>
        <taxon>Acidobacteriaceae</taxon>
        <taxon>Candidatus Sulfuritelmatomonas</taxon>
    </lineage>
</organism>
<feature type="region of interest" description="Disordered" evidence="1">
    <location>
        <begin position="28"/>
        <end position="74"/>
    </location>
</feature>
<evidence type="ECO:0000256" key="1">
    <source>
        <dbReference type="SAM" id="MobiDB-lite"/>
    </source>
</evidence>
<reference evidence="6" key="1">
    <citation type="submission" date="2018-02" db="EMBL/GenBank/DDBJ databases">
        <authorList>
            <person name="Hausmann B."/>
        </authorList>
    </citation>
    <scope>NUCLEOTIDE SEQUENCE [LARGE SCALE GENOMIC DNA]</scope>
    <source>
        <strain evidence="6">Peat soil MAG SbA5</strain>
    </source>
</reference>
<dbReference type="InterPro" id="IPR020889">
    <property type="entry name" value="LipoPS_assembly_LptD"/>
</dbReference>
<proteinExistence type="inferred from homology"/>
<dbReference type="Pfam" id="PF04453">
    <property type="entry name" value="LptD"/>
    <property type="match status" value="1"/>
</dbReference>
<dbReference type="InterPro" id="IPR007543">
    <property type="entry name" value="LptD_C"/>
</dbReference>
<name>A0A2N9LCH6_9BACT</name>
<evidence type="ECO:0000259" key="4">
    <source>
        <dbReference type="Pfam" id="PF19838"/>
    </source>
</evidence>
<accession>A0A2N9LCH6</accession>
<evidence type="ECO:0000259" key="3">
    <source>
        <dbReference type="Pfam" id="PF04453"/>
    </source>
</evidence>
<feature type="compositionally biased region" description="Acidic residues" evidence="1">
    <location>
        <begin position="608"/>
        <end position="617"/>
    </location>
</feature>
<evidence type="ECO:0000256" key="2">
    <source>
        <dbReference type="SAM" id="SignalP"/>
    </source>
</evidence>
<dbReference type="EMBL" id="OKRB01000086">
    <property type="protein sequence ID" value="SPE20941.1"/>
    <property type="molecule type" value="Genomic_DNA"/>
</dbReference>
<keyword evidence="2" id="KW-0732">Signal</keyword>
<dbReference type="Proteomes" id="UP000239735">
    <property type="component" value="Unassembled WGS sequence"/>
</dbReference>
<dbReference type="GO" id="GO:0009279">
    <property type="term" value="C:cell outer membrane"/>
    <property type="evidence" value="ECO:0007669"/>
    <property type="project" value="InterPro"/>
</dbReference>
<dbReference type="OrthoDB" id="9760225at2"/>
<protein>
    <submittedName>
        <fullName evidence="5">Putative Organic solvent tolerance protein OstA</fullName>
    </submittedName>
</protein>
<dbReference type="PANTHER" id="PTHR30189:SF1">
    <property type="entry name" value="LPS-ASSEMBLY PROTEIN LPTD"/>
    <property type="match status" value="1"/>
</dbReference>